<gene>
    <name evidence="1" type="ORF">ETU09_02705</name>
</gene>
<dbReference type="Proteomes" id="UP000319499">
    <property type="component" value="Unassembled WGS sequence"/>
</dbReference>
<dbReference type="OrthoDB" id="1273065at2"/>
<keyword evidence="2" id="KW-1185">Reference proteome</keyword>
<dbReference type="EMBL" id="SELH01000013">
    <property type="protein sequence ID" value="TWP29910.1"/>
    <property type="molecule type" value="Genomic_DNA"/>
</dbReference>
<dbReference type="AlphaFoldDB" id="A0A563DID2"/>
<sequence length="230" mass="25329">MKNTLLLYFFSIPLLLISQVGIETDKPEATLDINGDLIIRKAEYAIDYHDKGFYNIVTDSTGKIYKDDFIPSSYSYYLGFDPMASNHTEELPTPLVPGYITTIYGVSVGACHGNVVEFTLTYKGIDLLSANIHRFSAENRDGTEVVVNGGSVIIEGINESKLYSNSLENLPTPPSGCGDDYGHKLSATIVDGVKKLSVTYLDLPVYYPDAGTFTVTNVSRIKYIPTNLKK</sequence>
<evidence type="ECO:0000313" key="2">
    <source>
        <dbReference type="Proteomes" id="UP000319499"/>
    </source>
</evidence>
<proteinExistence type="predicted"/>
<accession>A0A563DID2</accession>
<comment type="caution">
    <text evidence="1">The sequence shown here is derived from an EMBL/GenBank/DDBJ whole genome shotgun (WGS) entry which is preliminary data.</text>
</comment>
<protein>
    <submittedName>
        <fullName evidence="1">Uncharacterized protein</fullName>
    </submittedName>
</protein>
<dbReference type="RefSeq" id="WP_146261606.1">
    <property type="nucleotide sequence ID" value="NZ_SELG01000029.1"/>
</dbReference>
<reference evidence="1 2" key="1">
    <citation type="submission" date="2019-02" db="EMBL/GenBank/DDBJ databases">
        <title>Apibacter muscae sp. nov.: a novel member of the house fly microbiota.</title>
        <authorList>
            <person name="Park R."/>
        </authorList>
    </citation>
    <scope>NUCLEOTIDE SEQUENCE [LARGE SCALE GENOMIC DNA]</scope>
    <source>
        <strain evidence="1 2">AL1</strain>
    </source>
</reference>
<organism evidence="1 2">
    <name type="scientific">Apibacter muscae</name>
    <dbReference type="NCBI Taxonomy" id="2509004"/>
    <lineage>
        <taxon>Bacteria</taxon>
        <taxon>Pseudomonadati</taxon>
        <taxon>Bacteroidota</taxon>
        <taxon>Flavobacteriia</taxon>
        <taxon>Flavobacteriales</taxon>
        <taxon>Weeksellaceae</taxon>
        <taxon>Apibacter</taxon>
    </lineage>
</organism>
<name>A0A563DID2_9FLAO</name>
<evidence type="ECO:0000313" key="1">
    <source>
        <dbReference type="EMBL" id="TWP29910.1"/>
    </source>
</evidence>